<evidence type="ECO:0000313" key="2">
    <source>
        <dbReference type="Proteomes" id="UP000218418"/>
    </source>
</evidence>
<protein>
    <submittedName>
        <fullName evidence="1">Uncharacterized protein</fullName>
    </submittedName>
</protein>
<dbReference type="EMBL" id="AP018227">
    <property type="protein sequence ID" value="BAY80696.1"/>
    <property type="molecule type" value="Genomic_DNA"/>
</dbReference>
<dbReference type="SUPFAM" id="SSF51120">
    <property type="entry name" value="beta-Roll"/>
    <property type="match status" value="1"/>
</dbReference>
<reference evidence="1 2" key="1">
    <citation type="submission" date="2017-06" db="EMBL/GenBank/DDBJ databases">
        <title>Genome sequencing of cyanobaciteial culture collection at National Institute for Environmental Studies (NIES).</title>
        <authorList>
            <person name="Hirose Y."/>
            <person name="Shimura Y."/>
            <person name="Fujisawa T."/>
            <person name="Nakamura Y."/>
            <person name="Kawachi M."/>
        </authorList>
    </citation>
    <scope>NUCLEOTIDE SEQUENCE [LARGE SCALE GENOMIC DNA]</scope>
    <source>
        <strain evidence="1 2">NIES-267</strain>
    </source>
</reference>
<name>A0A1Z4LHI0_9CYAN</name>
<dbReference type="InterPro" id="IPR011049">
    <property type="entry name" value="Serralysin-like_metalloprot_C"/>
</dbReference>
<evidence type="ECO:0000313" key="1">
    <source>
        <dbReference type="EMBL" id="BAY80696.1"/>
    </source>
</evidence>
<organism evidence="1 2">
    <name type="scientific">Calothrix parasitica NIES-267</name>
    <dbReference type="NCBI Taxonomy" id="1973488"/>
    <lineage>
        <taxon>Bacteria</taxon>
        <taxon>Bacillati</taxon>
        <taxon>Cyanobacteriota</taxon>
        <taxon>Cyanophyceae</taxon>
        <taxon>Nostocales</taxon>
        <taxon>Calotrichaceae</taxon>
        <taxon>Calothrix</taxon>
    </lineage>
</organism>
<keyword evidence="2" id="KW-1185">Reference proteome</keyword>
<dbReference type="Proteomes" id="UP000218418">
    <property type="component" value="Chromosome"/>
</dbReference>
<dbReference type="AlphaFoldDB" id="A0A1Z4LHI0"/>
<sequence>MAHQSSAHINNFPEISQPEQLPLDITTSFSELLLPEQLATDYNIGNKSNSSLKILSDAATKYETENDLLFPIVDKNIDEKSFDIDLNEIKDISETPLSKKNPKVETTLISRPPFHRSGNYSIASASASVRVVNSPNIVSKSFTKSAGVKPTQAIDSQDLKIIDDLPAIDISERPKITSEIKQILKNSKNTALKLSEKKIDDLDKADSNLVSEKSNDVSVVKTDFHKTNNYSDDNSHDYSIKVNITNNLENGVVASPSYQQFENLFYLGQNEHAVGSEANDIFFVQPNGGNILSGGAGSDQFWIVNGQIPESANIIVDFEIGSDVIGIIGSSSLGINPSTLELNEIDGNTEINFDGQILAVINNVTGLDITKSFIFS</sequence>
<proteinExistence type="predicted"/>
<accession>A0A1Z4LHI0</accession>
<gene>
    <name evidence="1" type="ORF">NIES267_01530</name>
</gene>
<dbReference type="OrthoDB" id="570067at2"/>